<comment type="caution">
    <text evidence="2">The sequence shown here is derived from an EMBL/GenBank/DDBJ whole genome shotgun (WGS) entry which is preliminary data.</text>
</comment>
<evidence type="ECO:0008006" key="4">
    <source>
        <dbReference type="Google" id="ProtNLM"/>
    </source>
</evidence>
<evidence type="ECO:0000313" key="2">
    <source>
        <dbReference type="EMBL" id="GFR78290.1"/>
    </source>
</evidence>
<dbReference type="Proteomes" id="UP000762676">
    <property type="component" value="Unassembled WGS sequence"/>
</dbReference>
<reference evidence="2 3" key="1">
    <citation type="journal article" date="2021" name="Elife">
        <title>Chloroplast acquisition without the gene transfer in kleptoplastic sea slugs, Plakobranchus ocellatus.</title>
        <authorList>
            <person name="Maeda T."/>
            <person name="Takahashi S."/>
            <person name="Yoshida T."/>
            <person name="Shimamura S."/>
            <person name="Takaki Y."/>
            <person name="Nagai Y."/>
            <person name="Toyoda A."/>
            <person name="Suzuki Y."/>
            <person name="Arimoto A."/>
            <person name="Ishii H."/>
            <person name="Satoh N."/>
            <person name="Nishiyama T."/>
            <person name="Hasebe M."/>
            <person name="Maruyama T."/>
            <person name="Minagawa J."/>
            <person name="Obokata J."/>
            <person name="Shigenobu S."/>
        </authorList>
    </citation>
    <scope>NUCLEOTIDE SEQUENCE [LARGE SCALE GENOMIC DNA]</scope>
</reference>
<accession>A0AAV4G183</accession>
<sequence length="121" mass="13751">MSSVHVQNFNDLSAVLLSQPEREELHRSLRRYQRDQDIARLVDIVKRILHTPDREKLLPYIKSAMSKSERARFDKLRLDSVSASSSRSGSVSNRSGNSFPSQRPDLSGKLTALVIISWNSN</sequence>
<protein>
    <recommendedName>
        <fullName evidence="4">Caspase recruitment domain-containing protein</fullName>
    </recommendedName>
</protein>
<keyword evidence="3" id="KW-1185">Reference proteome</keyword>
<proteinExistence type="predicted"/>
<gene>
    <name evidence="2" type="ORF">ElyMa_002257400</name>
</gene>
<dbReference type="EMBL" id="BMAT01004693">
    <property type="protein sequence ID" value="GFR78290.1"/>
    <property type="molecule type" value="Genomic_DNA"/>
</dbReference>
<dbReference type="Gene3D" id="1.20.1160.20">
    <property type="match status" value="1"/>
</dbReference>
<name>A0AAV4G183_9GAST</name>
<feature type="region of interest" description="Disordered" evidence="1">
    <location>
        <begin position="77"/>
        <end position="105"/>
    </location>
</feature>
<feature type="compositionally biased region" description="Low complexity" evidence="1">
    <location>
        <begin position="80"/>
        <end position="98"/>
    </location>
</feature>
<organism evidence="2 3">
    <name type="scientific">Elysia marginata</name>
    <dbReference type="NCBI Taxonomy" id="1093978"/>
    <lineage>
        <taxon>Eukaryota</taxon>
        <taxon>Metazoa</taxon>
        <taxon>Spiralia</taxon>
        <taxon>Lophotrochozoa</taxon>
        <taxon>Mollusca</taxon>
        <taxon>Gastropoda</taxon>
        <taxon>Heterobranchia</taxon>
        <taxon>Euthyneura</taxon>
        <taxon>Panpulmonata</taxon>
        <taxon>Sacoglossa</taxon>
        <taxon>Placobranchoidea</taxon>
        <taxon>Plakobranchidae</taxon>
        <taxon>Elysia</taxon>
    </lineage>
</organism>
<dbReference type="AlphaFoldDB" id="A0AAV4G183"/>
<evidence type="ECO:0000256" key="1">
    <source>
        <dbReference type="SAM" id="MobiDB-lite"/>
    </source>
</evidence>
<evidence type="ECO:0000313" key="3">
    <source>
        <dbReference type="Proteomes" id="UP000762676"/>
    </source>
</evidence>